<keyword evidence="1" id="KW-0812">Transmembrane</keyword>
<keyword evidence="1" id="KW-0472">Membrane</keyword>
<dbReference type="Proteomes" id="UP000269396">
    <property type="component" value="Unassembled WGS sequence"/>
</dbReference>
<evidence type="ECO:0000313" key="2">
    <source>
        <dbReference type="EMBL" id="VDP28570.1"/>
    </source>
</evidence>
<evidence type="ECO:0000256" key="1">
    <source>
        <dbReference type="SAM" id="Phobius"/>
    </source>
</evidence>
<name>A0A3P8CD06_9TREM</name>
<keyword evidence="3" id="KW-1185">Reference proteome</keyword>
<proteinExistence type="predicted"/>
<evidence type="ECO:0000313" key="3">
    <source>
        <dbReference type="Proteomes" id="UP000269396"/>
    </source>
</evidence>
<keyword evidence="1" id="KW-1133">Transmembrane helix</keyword>
<dbReference type="EMBL" id="UZAL01027027">
    <property type="protein sequence ID" value="VDP28570.1"/>
    <property type="molecule type" value="Genomic_DNA"/>
</dbReference>
<reference evidence="2 3" key="1">
    <citation type="submission" date="2018-11" db="EMBL/GenBank/DDBJ databases">
        <authorList>
            <consortium name="Pathogen Informatics"/>
        </authorList>
    </citation>
    <scope>NUCLEOTIDE SEQUENCE [LARGE SCALE GENOMIC DNA]</scope>
    <source>
        <strain>Denwood</strain>
        <strain evidence="3">Zambia</strain>
    </source>
</reference>
<organism evidence="2 3">
    <name type="scientific">Schistosoma mattheei</name>
    <dbReference type="NCBI Taxonomy" id="31246"/>
    <lineage>
        <taxon>Eukaryota</taxon>
        <taxon>Metazoa</taxon>
        <taxon>Spiralia</taxon>
        <taxon>Lophotrochozoa</taxon>
        <taxon>Platyhelminthes</taxon>
        <taxon>Trematoda</taxon>
        <taxon>Digenea</taxon>
        <taxon>Strigeidida</taxon>
        <taxon>Schistosomatoidea</taxon>
        <taxon>Schistosomatidae</taxon>
        <taxon>Schistosoma</taxon>
    </lineage>
</organism>
<gene>
    <name evidence="2" type="ORF">SMTD_LOCUS5427</name>
</gene>
<feature type="transmembrane region" description="Helical" evidence="1">
    <location>
        <begin position="25"/>
        <end position="48"/>
    </location>
</feature>
<accession>A0A3P8CD06</accession>
<feature type="transmembrane region" description="Helical" evidence="1">
    <location>
        <begin position="69"/>
        <end position="87"/>
    </location>
</feature>
<protein>
    <submittedName>
        <fullName evidence="2">Uncharacterized protein</fullName>
    </submittedName>
</protein>
<sequence length="117" mass="12984">MHGLLLLLSPKTSQLQVVTIADVVVVTDIIVVVIHVVGVFTQSILLFMDASKWFDRLICDLLNSSLSTLEFILLLLLLLLVVVLVFGCINDVTFSAQRNTCINNIRVRHNSRQLAPA</sequence>
<dbReference type="AlphaFoldDB" id="A0A3P8CD06"/>